<dbReference type="EMBL" id="NQVE01000092">
    <property type="protein sequence ID" value="RAL49156.1"/>
    <property type="molecule type" value="Genomic_DNA"/>
</dbReference>
<organism evidence="1 2">
    <name type="scientific">Cuscuta australis</name>
    <dbReference type="NCBI Taxonomy" id="267555"/>
    <lineage>
        <taxon>Eukaryota</taxon>
        <taxon>Viridiplantae</taxon>
        <taxon>Streptophyta</taxon>
        <taxon>Embryophyta</taxon>
        <taxon>Tracheophyta</taxon>
        <taxon>Spermatophyta</taxon>
        <taxon>Magnoliopsida</taxon>
        <taxon>eudicotyledons</taxon>
        <taxon>Gunneridae</taxon>
        <taxon>Pentapetalae</taxon>
        <taxon>asterids</taxon>
        <taxon>lamiids</taxon>
        <taxon>Solanales</taxon>
        <taxon>Convolvulaceae</taxon>
        <taxon>Cuscuteae</taxon>
        <taxon>Cuscuta</taxon>
        <taxon>Cuscuta subgen. Grammica</taxon>
        <taxon>Cuscuta sect. Cleistogrammica</taxon>
    </lineage>
</organism>
<gene>
    <name evidence="1" type="ORF">DM860_017186</name>
</gene>
<accession>A0A328DUW6</accession>
<reference evidence="1 2" key="1">
    <citation type="submission" date="2018-06" db="EMBL/GenBank/DDBJ databases">
        <title>The Genome of Cuscuta australis (Dodder) Provides Insight into the Evolution of Plant Parasitism.</title>
        <authorList>
            <person name="Liu H."/>
        </authorList>
    </citation>
    <scope>NUCLEOTIDE SEQUENCE [LARGE SCALE GENOMIC DNA]</scope>
    <source>
        <strain evidence="2">cv. Yunnan</strain>
        <tissue evidence="1">Vines</tissue>
    </source>
</reference>
<protein>
    <recommendedName>
        <fullName evidence="3">Reverse transcriptase zinc-binding domain-containing protein</fullName>
    </recommendedName>
</protein>
<sequence length="109" mass="13436">MRYDLCEEEIETTKHLFWSYHFAQRVYQLVFGRYNLLFQATNIEEIAAVMLKVKGRMPRMKFIAIWAACSYSIWRVRNRIIHKKKFTVDDYCEYVTAYMDSYFMYKRVR</sequence>
<evidence type="ECO:0000313" key="2">
    <source>
        <dbReference type="Proteomes" id="UP000249390"/>
    </source>
</evidence>
<evidence type="ECO:0008006" key="3">
    <source>
        <dbReference type="Google" id="ProtNLM"/>
    </source>
</evidence>
<proteinExistence type="predicted"/>
<comment type="caution">
    <text evidence="1">The sequence shown here is derived from an EMBL/GenBank/DDBJ whole genome shotgun (WGS) entry which is preliminary data.</text>
</comment>
<dbReference type="AlphaFoldDB" id="A0A328DUW6"/>
<dbReference type="Proteomes" id="UP000249390">
    <property type="component" value="Unassembled WGS sequence"/>
</dbReference>
<name>A0A328DUW6_9ASTE</name>
<evidence type="ECO:0000313" key="1">
    <source>
        <dbReference type="EMBL" id="RAL49156.1"/>
    </source>
</evidence>
<keyword evidence="2" id="KW-1185">Reference proteome</keyword>